<dbReference type="SMART" id="SM00100">
    <property type="entry name" value="cNMP"/>
    <property type="match status" value="1"/>
</dbReference>
<dbReference type="CDD" id="cd00038">
    <property type="entry name" value="CAP_ED"/>
    <property type="match status" value="1"/>
</dbReference>
<keyword evidence="3" id="KW-0804">Transcription</keyword>
<dbReference type="Pfam" id="PF13545">
    <property type="entry name" value="HTH_Crp_2"/>
    <property type="match status" value="1"/>
</dbReference>
<keyword evidence="7" id="KW-1185">Reference proteome</keyword>
<dbReference type="InterPro" id="IPR018490">
    <property type="entry name" value="cNMP-bd_dom_sf"/>
</dbReference>
<feature type="domain" description="Cyclic nucleotide-binding" evidence="4">
    <location>
        <begin position="13"/>
        <end position="92"/>
    </location>
</feature>
<evidence type="ECO:0000259" key="4">
    <source>
        <dbReference type="PROSITE" id="PS50042"/>
    </source>
</evidence>
<dbReference type="InterPro" id="IPR036390">
    <property type="entry name" value="WH_DNA-bd_sf"/>
</dbReference>
<dbReference type="SUPFAM" id="SSF46785">
    <property type="entry name" value="Winged helix' DNA-binding domain"/>
    <property type="match status" value="1"/>
</dbReference>
<organism evidence="6 7">
    <name type="scientific">Ammonicoccus fulvus</name>
    <dbReference type="NCBI Taxonomy" id="3138240"/>
    <lineage>
        <taxon>Bacteria</taxon>
        <taxon>Bacillati</taxon>
        <taxon>Actinomycetota</taxon>
        <taxon>Actinomycetes</taxon>
        <taxon>Propionibacteriales</taxon>
        <taxon>Propionibacteriaceae</taxon>
        <taxon>Ammonicoccus</taxon>
    </lineage>
</organism>
<evidence type="ECO:0000256" key="1">
    <source>
        <dbReference type="ARBA" id="ARBA00023015"/>
    </source>
</evidence>
<dbReference type="InterPro" id="IPR012318">
    <property type="entry name" value="HTH_CRP"/>
</dbReference>
<accession>A0ABZ3FJT5</accession>
<keyword evidence="2" id="KW-0238">DNA-binding</keyword>
<dbReference type="PANTHER" id="PTHR24567">
    <property type="entry name" value="CRP FAMILY TRANSCRIPTIONAL REGULATORY PROTEIN"/>
    <property type="match status" value="1"/>
</dbReference>
<dbReference type="EMBL" id="CP154795">
    <property type="protein sequence ID" value="XAN06301.1"/>
    <property type="molecule type" value="Genomic_DNA"/>
</dbReference>
<dbReference type="InterPro" id="IPR036388">
    <property type="entry name" value="WH-like_DNA-bd_sf"/>
</dbReference>
<evidence type="ECO:0000256" key="2">
    <source>
        <dbReference type="ARBA" id="ARBA00023125"/>
    </source>
</evidence>
<dbReference type="Proteomes" id="UP001442841">
    <property type="component" value="Chromosome"/>
</dbReference>
<dbReference type="SUPFAM" id="SSF51206">
    <property type="entry name" value="cAMP-binding domain-like"/>
    <property type="match status" value="1"/>
</dbReference>
<sequence length="228" mass="24560">MSHGVLCVSLVPIFADLSDAEQRDVASVARPTPFDRDEPIYVPGGDASQLMVVHTGRVKVSRISGDGHEQIVRILGPGDFGGESAFLNGYRPDHFATALEAGSMCVFRHTELGQLVRRHPSIAVRMLQTVSRRLGETEARLAAVISADVSARLADYLMTLPTSRVDGLPEVELPLAKKEVASLLDTTPESLSRQLRRLSDSKVIIQRPGGRRIALADLDALMALSAGG</sequence>
<dbReference type="PROSITE" id="PS51063">
    <property type="entry name" value="HTH_CRP_2"/>
    <property type="match status" value="1"/>
</dbReference>
<keyword evidence="1" id="KW-0805">Transcription regulation</keyword>
<gene>
    <name evidence="6" type="ORF">AADG42_02940</name>
</gene>
<dbReference type="InterPro" id="IPR050397">
    <property type="entry name" value="Env_Response_Regulators"/>
</dbReference>
<evidence type="ECO:0000256" key="3">
    <source>
        <dbReference type="ARBA" id="ARBA00023163"/>
    </source>
</evidence>
<dbReference type="SMART" id="SM00419">
    <property type="entry name" value="HTH_CRP"/>
    <property type="match status" value="1"/>
</dbReference>
<reference evidence="6 7" key="1">
    <citation type="submission" date="2024-04" db="EMBL/GenBank/DDBJ databases">
        <title>Isolation of an actinomycete strain from pig manure.</title>
        <authorList>
            <person name="Gong T."/>
            <person name="Yu Z."/>
            <person name="An M."/>
            <person name="Wei C."/>
            <person name="Yang W."/>
            <person name="Liu L."/>
        </authorList>
    </citation>
    <scope>NUCLEOTIDE SEQUENCE [LARGE SCALE GENOMIC DNA]</scope>
    <source>
        <strain evidence="6 7">ZF39</strain>
    </source>
</reference>
<evidence type="ECO:0000259" key="5">
    <source>
        <dbReference type="PROSITE" id="PS51063"/>
    </source>
</evidence>
<feature type="domain" description="HTH crp-type" evidence="5">
    <location>
        <begin position="147"/>
        <end position="219"/>
    </location>
</feature>
<dbReference type="RefSeq" id="WP_425307735.1">
    <property type="nucleotide sequence ID" value="NZ_CP154795.1"/>
</dbReference>
<evidence type="ECO:0000313" key="7">
    <source>
        <dbReference type="Proteomes" id="UP001442841"/>
    </source>
</evidence>
<dbReference type="Gene3D" id="2.60.120.10">
    <property type="entry name" value="Jelly Rolls"/>
    <property type="match status" value="1"/>
</dbReference>
<dbReference type="PANTHER" id="PTHR24567:SF74">
    <property type="entry name" value="HTH-TYPE TRANSCRIPTIONAL REGULATOR ARCR"/>
    <property type="match status" value="1"/>
</dbReference>
<proteinExistence type="predicted"/>
<evidence type="ECO:0000313" key="6">
    <source>
        <dbReference type="EMBL" id="XAN06301.1"/>
    </source>
</evidence>
<dbReference type="Pfam" id="PF00027">
    <property type="entry name" value="cNMP_binding"/>
    <property type="match status" value="1"/>
</dbReference>
<dbReference type="InterPro" id="IPR000595">
    <property type="entry name" value="cNMP-bd_dom"/>
</dbReference>
<dbReference type="PROSITE" id="PS50042">
    <property type="entry name" value="CNMP_BINDING_3"/>
    <property type="match status" value="1"/>
</dbReference>
<name>A0ABZ3FJT5_9ACTN</name>
<dbReference type="InterPro" id="IPR014710">
    <property type="entry name" value="RmlC-like_jellyroll"/>
</dbReference>
<protein>
    <submittedName>
        <fullName evidence="6">Crp/Fnr family transcriptional regulator</fullName>
    </submittedName>
</protein>
<dbReference type="Gene3D" id="1.10.10.10">
    <property type="entry name" value="Winged helix-like DNA-binding domain superfamily/Winged helix DNA-binding domain"/>
    <property type="match status" value="1"/>
</dbReference>